<gene>
    <name evidence="2" type="ORF">PPROV_000124200</name>
</gene>
<feature type="chain" id="PRO_5032293220" evidence="1">
    <location>
        <begin position="33"/>
        <end position="886"/>
    </location>
</feature>
<dbReference type="AlphaFoldDB" id="A0A830H606"/>
<evidence type="ECO:0000313" key="3">
    <source>
        <dbReference type="Proteomes" id="UP000660262"/>
    </source>
</evidence>
<reference evidence="2" key="1">
    <citation type="submission" date="2020-10" db="EMBL/GenBank/DDBJ databases">
        <title>Unveiling of a novel bifunctional photoreceptor, Dualchrome1, isolated from a cosmopolitan green alga.</title>
        <authorList>
            <person name="Suzuki S."/>
            <person name="Kawachi M."/>
        </authorList>
    </citation>
    <scope>NUCLEOTIDE SEQUENCE</scope>
    <source>
        <strain evidence="2">NIES 2893</strain>
    </source>
</reference>
<dbReference type="EMBL" id="BNJQ01000003">
    <property type="protein sequence ID" value="GHP02485.1"/>
    <property type="molecule type" value="Genomic_DNA"/>
</dbReference>
<evidence type="ECO:0000313" key="2">
    <source>
        <dbReference type="EMBL" id="GHP02485.1"/>
    </source>
</evidence>
<proteinExistence type="predicted"/>
<name>A0A830H606_9CHLO</name>
<evidence type="ECO:0000256" key="1">
    <source>
        <dbReference type="SAM" id="SignalP"/>
    </source>
</evidence>
<keyword evidence="1" id="KW-0732">Signal</keyword>
<feature type="signal peptide" evidence="1">
    <location>
        <begin position="1"/>
        <end position="32"/>
    </location>
</feature>
<comment type="caution">
    <text evidence="2">The sequence shown here is derived from an EMBL/GenBank/DDBJ whole genome shotgun (WGS) entry which is preliminary data.</text>
</comment>
<sequence>MSSSSSGRLSVGCGNLWLLLLLFLSALSQTSSVPYPLHEDSFFYGLGEEQEGSLEQDKTGNIGTFYGLPEIPTSPSPAPPPPREPPVPTDAAEFGFAPGYPSVRRQGGGADDEFLAQGASTLFLYYRLSADAGIVHYVVLHATQPAPSAYDVLHGTGWRGAVPREADAILHRSQASYVKELRLSMGLAPSERYVAYLVVTPPGAYTGGGAPNATRRLVRAVPFRMPPCMPCNLPLLVQPPGHVACACAVSAEISITFSNNVDTSSAVWRQAAFGVAAALSRALGISRAQAVPVHTLHSNSASIHLWPLDERLLLEKSVGNQLVALAANLSAFAAAMATPALPPHSLEEAERLSGTAFGGIHGTWGALGDALLSAVRELELASIAIDLPFYEPATVLRLGVGFRPRRTVVPAAPAPVRFGFHNDGFFASDAGRSQDMRVGRLPLLTGADDSDWVTGSPNADGGEGRFATIDRTIDYPRGEAATCPASYTFNMGFFSEREPRLCFADWAGEAGAYNPAKVFRSVFYPPGWRPRYATPGHDLTRTDIAGAPIDASINNDAQYDSFLGESRRLDALATRAVFHFSAVYEGYPRASETCHIAYHTGESVCRSPPNNGDGTSSLGGVSCLNCTFECSLNLSPWAPCTSPYKADVLADGEHQFMVRALSRHAMAAALTTRYESERLRGPEGSRFNLGIEQSPAYHAWLVDLPLRAILVSSEGLQDPRNHTKALTLTSPHLGSFFEYRVNPVNDSYPPFVNATPGGTIVCPDVYGELPWIVREERVVRRGTGCNNPTSASLLLSDSSVYRSGSNTIEVRNVAYRTQCHGLDPKSSAARNCETVHPPRPPGWTRFVTFNRAGVHAFKDAYPETLNAYRTPDVLLVNVVHKPRNVR</sequence>
<organism evidence="2 3">
    <name type="scientific">Pycnococcus provasolii</name>
    <dbReference type="NCBI Taxonomy" id="41880"/>
    <lineage>
        <taxon>Eukaryota</taxon>
        <taxon>Viridiplantae</taxon>
        <taxon>Chlorophyta</taxon>
        <taxon>Pseudoscourfieldiophyceae</taxon>
        <taxon>Pseudoscourfieldiales</taxon>
        <taxon>Pycnococcaceae</taxon>
        <taxon>Pycnococcus</taxon>
    </lineage>
</organism>
<dbReference type="Proteomes" id="UP000660262">
    <property type="component" value="Unassembled WGS sequence"/>
</dbReference>
<keyword evidence="3" id="KW-1185">Reference proteome</keyword>
<accession>A0A830H606</accession>
<protein>
    <submittedName>
        <fullName evidence="2">Uncharacterized protein</fullName>
    </submittedName>
</protein>